<dbReference type="PANTHER" id="PTHR46599:SF3">
    <property type="entry name" value="PIGGYBAC TRANSPOSABLE ELEMENT-DERIVED PROTEIN 4"/>
    <property type="match status" value="1"/>
</dbReference>
<sequence>VYSHTIFWCYKNESFKQDIEEFLNESLEFDSDTTYMYDSDADPEYLPNKVSASESSSDSGNDDEPDTDFWVETYVDIPDFNCCRHNVGIQFEIYDSERKNTPSNVIEPNLEGFTTKIDSIVFHLMKPYLNKGHSLYMDNFYNNVTLSKLLLEKKTHSTGTLRSNRKGNPKEVTTKKLKRVEYVWRRNKNVYVSKWKDKRDVLSIITKNHPKIVSTTKRYGLEKNKPIEIKVYNDFMSGIDRSDQMVSYYSCPGKTTRWYKKVLFHLLDISTWYSYFIFNKKFGVTNVTFKQFRDLLIKNLIGLSIETTAAELFKNKKAAPRNNHYSEIILPQPNFKRNILKKL</sequence>
<evidence type="ECO:0000313" key="3">
    <source>
        <dbReference type="EMBL" id="KAF0710617.1"/>
    </source>
</evidence>
<protein>
    <submittedName>
        <fullName evidence="3">PiggyBac transposable element-derived protein 4-like</fullName>
    </submittedName>
</protein>
<evidence type="ECO:0000259" key="2">
    <source>
        <dbReference type="Pfam" id="PF13843"/>
    </source>
</evidence>
<feature type="region of interest" description="Disordered" evidence="1">
    <location>
        <begin position="40"/>
        <end position="64"/>
    </location>
</feature>
<accession>A0A6G0VUW5</accession>
<reference evidence="3 4" key="1">
    <citation type="submission" date="2019-08" db="EMBL/GenBank/DDBJ databases">
        <title>Whole genome of Aphis craccivora.</title>
        <authorList>
            <person name="Voronova N.V."/>
            <person name="Shulinski R.S."/>
            <person name="Bandarenka Y.V."/>
            <person name="Zhorov D.G."/>
            <person name="Warner D."/>
        </authorList>
    </citation>
    <scope>NUCLEOTIDE SEQUENCE [LARGE SCALE GENOMIC DNA]</scope>
    <source>
        <strain evidence="3">180601</strain>
        <tissue evidence="3">Whole Body</tissue>
    </source>
</reference>
<evidence type="ECO:0000256" key="1">
    <source>
        <dbReference type="SAM" id="MobiDB-lite"/>
    </source>
</evidence>
<dbReference type="InterPro" id="IPR029526">
    <property type="entry name" value="PGBD"/>
</dbReference>
<name>A0A6G0VUW5_APHCR</name>
<dbReference type="PANTHER" id="PTHR46599">
    <property type="entry name" value="PIGGYBAC TRANSPOSABLE ELEMENT-DERIVED PROTEIN 4"/>
    <property type="match status" value="1"/>
</dbReference>
<dbReference type="EMBL" id="VUJU01011590">
    <property type="protein sequence ID" value="KAF0710617.1"/>
    <property type="molecule type" value="Genomic_DNA"/>
</dbReference>
<proteinExistence type="predicted"/>
<feature type="non-terminal residue" evidence="3">
    <location>
        <position position="343"/>
    </location>
</feature>
<keyword evidence="4" id="KW-1185">Reference proteome</keyword>
<evidence type="ECO:0000313" key="4">
    <source>
        <dbReference type="Proteomes" id="UP000478052"/>
    </source>
</evidence>
<dbReference type="OrthoDB" id="6771660at2759"/>
<feature type="domain" description="PiggyBac transposable element-derived protein" evidence="2">
    <location>
        <begin position="85"/>
        <end position="272"/>
    </location>
</feature>
<dbReference type="Pfam" id="PF13843">
    <property type="entry name" value="DDE_Tnp_1_7"/>
    <property type="match status" value="1"/>
</dbReference>
<dbReference type="AlphaFoldDB" id="A0A6G0VUW5"/>
<organism evidence="3 4">
    <name type="scientific">Aphis craccivora</name>
    <name type="common">Cowpea aphid</name>
    <dbReference type="NCBI Taxonomy" id="307492"/>
    <lineage>
        <taxon>Eukaryota</taxon>
        <taxon>Metazoa</taxon>
        <taxon>Ecdysozoa</taxon>
        <taxon>Arthropoda</taxon>
        <taxon>Hexapoda</taxon>
        <taxon>Insecta</taxon>
        <taxon>Pterygota</taxon>
        <taxon>Neoptera</taxon>
        <taxon>Paraneoptera</taxon>
        <taxon>Hemiptera</taxon>
        <taxon>Sternorrhyncha</taxon>
        <taxon>Aphidomorpha</taxon>
        <taxon>Aphidoidea</taxon>
        <taxon>Aphididae</taxon>
        <taxon>Aphidini</taxon>
        <taxon>Aphis</taxon>
        <taxon>Aphis</taxon>
    </lineage>
</organism>
<comment type="caution">
    <text evidence="3">The sequence shown here is derived from an EMBL/GenBank/DDBJ whole genome shotgun (WGS) entry which is preliminary data.</text>
</comment>
<feature type="non-terminal residue" evidence="3">
    <location>
        <position position="1"/>
    </location>
</feature>
<dbReference type="Proteomes" id="UP000478052">
    <property type="component" value="Unassembled WGS sequence"/>
</dbReference>
<gene>
    <name evidence="3" type="ORF">FWK35_00034054</name>
</gene>